<gene>
    <name evidence="2" type="ORF">LH706_06835</name>
</gene>
<name>A0ABY6NFR4_RALSL</name>
<proteinExistence type="predicted"/>
<sequence length="92" mass="10555">MQDPKKNNRPLHFDASRTIFSIVTLALLNFLSWLLAALFTAVYLMHANGDVSTNAHVTFSAKFALLALIPLNWFIWKTKLSDGKWRLAFFRT</sequence>
<keyword evidence="1" id="KW-0812">Transmembrane</keyword>
<reference evidence="2" key="1">
    <citation type="submission" date="2021-10" db="EMBL/GenBank/DDBJ databases">
        <title>Complete genome sequences of five Ralstonia solancearum strains isolated from sunflower.</title>
        <authorList>
            <person name="She X."/>
            <person name="He Z."/>
        </authorList>
    </citation>
    <scope>NUCLEOTIDE SEQUENCE</scope>
    <source>
        <strain evidence="2">RS638</strain>
    </source>
</reference>
<evidence type="ECO:0008006" key="3">
    <source>
        <dbReference type="Google" id="ProtNLM"/>
    </source>
</evidence>
<evidence type="ECO:0000313" key="2">
    <source>
        <dbReference type="EMBL" id="UZF16150.1"/>
    </source>
</evidence>
<feature type="transmembrane region" description="Helical" evidence="1">
    <location>
        <begin position="20"/>
        <end position="45"/>
    </location>
</feature>
<organism evidence="2">
    <name type="scientific">Ralstonia solanacearum</name>
    <name type="common">Pseudomonas solanacearum</name>
    <dbReference type="NCBI Taxonomy" id="305"/>
    <lineage>
        <taxon>Bacteria</taxon>
        <taxon>Pseudomonadati</taxon>
        <taxon>Pseudomonadota</taxon>
        <taxon>Betaproteobacteria</taxon>
        <taxon>Burkholderiales</taxon>
        <taxon>Burkholderiaceae</taxon>
        <taxon>Ralstonia</taxon>
        <taxon>Ralstonia solanacearum species complex</taxon>
    </lineage>
</organism>
<dbReference type="EMBL" id="CP085043">
    <property type="protein sequence ID" value="UZF16150.1"/>
    <property type="molecule type" value="Genomic_DNA"/>
</dbReference>
<keyword evidence="1" id="KW-0472">Membrane</keyword>
<feature type="transmembrane region" description="Helical" evidence="1">
    <location>
        <begin position="57"/>
        <end position="76"/>
    </location>
</feature>
<keyword evidence="1" id="KW-1133">Transmembrane helix</keyword>
<evidence type="ECO:0000256" key="1">
    <source>
        <dbReference type="SAM" id="Phobius"/>
    </source>
</evidence>
<accession>A0ABY6NFR4</accession>
<protein>
    <recommendedName>
        <fullName evidence="3">Transmembrane protein</fullName>
    </recommendedName>
</protein>